<dbReference type="InterPro" id="IPR050662">
    <property type="entry name" value="Sec-metab_biosynth-thioest"/>
</dbReference>
<keyword evidence="3" id="KW-1185">Reference proteome</keyword>
<comment type="caution">
    <text evidence="2">The sequence shown here is derived from an EMBL/GenBank/DDBJ whole genome shotgun (WGS) entry which is preliminary data.</text>
</comment>
<dbReference type="CDD" id="cd07725">
    <property type="entry name" value="TTHA1429-like_MBL-fold"/>
    <property type="match status" value="1"/>
</dbReference>
<dbReference type="PANTHER" id="PTHR23131:SF4">
    <property type="entry name" value="METALLO-BETA-LACTAMASE SUPERFAMILY POTEIN"/>
    <property type="match status" value="1"/>
</dbReference>
<evidence type="ECO:0000259" key="1">
    <source>
        <dbReference type="SMART" id="SM00849"/>
    </source>
</evidence>
<dbReference type="EMBL" id="JBIAZU010000002">
    <property type="protein sequence ID" value="MFF5289566.1"/>
    <property type="molecule type" value="Genomic_DNA"/>
</dbReference>
<reference evidence="2 3" key="1">
    <citation type="submission" date="2024-10" db="EMBL/GenBank/DDBJ databases">
        <title>The Natural Products Discovery Center: Release of the First 8490 Sequenced Strains for Exploring Actinobacteria Biosynthetic Diversity.</title>
        <authorList>
            <person name="Kalkreuter E."/>
            <person name="Kautsar S.A."/>
            <person name="Yang D."/>
            <person name="Bader C.D."/>
            <person name="Teijaro C.N."/>
            <person name="Fluegel L."/>
            <person name="Davis C.M."/>
            <person name="Simpson J.R."/>
            <person name="Lauterbach L."/>
            <person name="Steele A.D."/>
            <person name="Gui C."/>
            <person name="Meng S."/>
            <person name="Li G."/>
            <person name="Viehrig K."/>
            <person name="Ye F."/>
            <person name="Su P."/>
            <person name="Kiefer A.F."/>
            <person name="Nichols A."/>
            <person name="Cepeda A.J."/>
            <person name="Yan W."/>
            <person name="Fan B."/>
            <person name="Jiang Y."/>
            <person name="Adhikari A."/>
            <person name="Zheng C.-J."/>
            <person name="Schuster L."/>
            <person name="Cowan T.M."/>
            <person name="Smanski M.J."/>
            <person name="Chevrette M.G."/>
            <person name="De Carvalho L.P.S."/>
            <person name="Shen B."/>
        </authorList>
    </citation>
    <scope>NUCLEOTIDE SEQUENCE [LARGE SCALE GENOMIC DNA]</scope>
    <source>
        <strain evidence="2 3">NPDC000087</strain>
    </source>
</reference>
<protein>
    <submittedName>
        <fullName evidence="2">MBL fold metallo-hydrolase</fullName>
    </submittedName>
</protein>
<accession>A0ABW6W9G9</accession>
<dbReference type="RefSeq" id="WP_020518370.1">
    <property type="nucleotide sequence ID" value="NZ_JBIAZU010000002.1"/>
</dbReference>
<dbReference type="InterPro" id="IPR036388">
    <property type="entry name" value="WH-like_DNA-bd_sf"/>
</dbReference>
<dbReference type="Gene3D" id="1.10.10.10">
    <property type="entry name" value="Winged helix-like DNA-binding domain superfamily/Winged helix DNA-binding domain"/>
    <property type="match status" value="1"/>
</dbReference>
<evidence type="ECO:0000313" key="2">
    <source>
        <dbReference type="EMBL" id="MFF5289566.1"/>
    </source>
</evidence>
<gene>
    <name evidence="2" type="ORF">ACFY35_09015</name>
</gene>
<dbReference type="Proteomes" id="UP001602245">
    <property type="component" value="Unassembled WGS sequence"/>
</dbReference>
<feature type="domain" description="Metallo-beta-lactamase" evidence="1">
    <location>
        <begin position="44"/>
        <end position="242"/>
    </location>
</feature>
<dbReference type="SMART" id="SM00849">
    <property type="entry name" value="Lactamase_B"/>
    <property type="match status" value="1"/>
</dbReference>
<dbReference type="Pfam" id="PF00753">
    <property type="entry name" value="Lactamase_B"/>
    <property type="match status" value="1"/>
</dbReference>
<name>A0ABW6W9G9_9ACTN</name>
<dbReference type="InterPro" id="IPR036866">
    <property type="entry name" value="RibonucZ/Hydroxyglut_hydro"/>
</dbReference>
<dbReference type="PANTHER" id="PTHR23131">
    <property type="entry name" value="ENDORIBONUCLEASE LACTB2"/>
    <property type="match status" value="1"/>
</dbReference>
<dbReference type="InterPro" id="IPR001279">
    <property type="entry name" value="Metallo-B-lactamas"/>
</dbReference>
<sequence length="334" mass="36036">MTLPRAASAGQFALWNQGEVPEAEPVLDDVWCVPLPPPHGGRHATLSYLFPAPEGFLLLDAGWDHPSNRTALRAGVARAGGDLADIRHVVLTHAHPDHYGLAAWLRREHGAVVRAYPDRLPGPRALDALLPACGVPEAERAAPPPRLPTPAMPAADVPLADGAVLRWGDHELTAVLTPGHTPGHVCLYDRRRAAIWTGDHLLPRISPNVSAYAVAGADPLGDYLRSLERVAGLDARMALPGHEYAFLDPARRARDLAAGHQERLAAIAAALARRPGVTCWEITAALPWSRPWAVNPGWVRMAAVRETLAHLIHLEVAGRARRTAAQPQLWSSTE</sequence>
<dbReference type="Gene3D" id="3.60.15.10">
    <property type="entry name" value="Ribonuclease Z/Hydroxyacylglutathione hydrolase-like"/>
    <property type="match status" value="1"/>
</dbReference>
<organism evidence="2 3">
    <name type="scientific">Paractinoplanes globisporus</name>
    <dbReference type="NCBI Taxonomy" id="113565"/>
    <lineage>
        <taxon>Bacteria</taxon>
        <taxon>Bacillati</taxon>
        <taxon>Actinomycetota</taxon>
        <taxon>Actinomycetes</taxon>
        <taxon>Micromonosporales</taxon>
        <taxon>Micromonosporaceae</taxon>
        <taxon>Paractinoplanes</taxon>
    </lineage>
</organism>
<dbReference type="SUPFAM" id="SSF56281">
    <property type="entry name" value="Metallo-hydrolase/oxidoreductase"/>
    <property type="match status" value="1"/>
</dbReference>
<proteinExistence type="predicted"/>
<evidence type="ECO:0000313" key="3">
    <source>
        <dbReference type="Proteomes" id="UP001602245"/>
    </source>
</evidence>